<dbReference type="InterPro" id="IPR001965">
    <property type="entry name" value="Znf_PHD"/>
</dbReference>
<dbReference type="GO" id="GO:0008270">
    <property type="term" value="F:zinc ion binding"/>
    <property type="evidence" value="ECO:0007669"/>
    <property type="project" value="UniProtKB-KW"/>
</dbReference>
<evidence type="ECO:0000256" key="1">
    <source>
        <dbReference type="ARBA" id="ARBA00004123"/>
    </source>
</evidence>
<evidence type="ECO:0000256" key="4">
    <source>
        <dbReference type="ARBA" id="ARBA00022833"/>
    </source>
</evidence>
<feature type="domain" description="Zinc finger PHD-type" evidence="7">
    <location>
        <begin position="308"/>
        <end position="358"/>
    </location>
</feature>
<evidence type="ECO:0000259" key="7">
    <source>
        <dbReference type="SMART" id="SM00249"/>
    </source>
</evidence>
<feature type="region of interest" description="Disordered" evidence="6">
    <location>
        <begin position="549"/>
        <end position="594"/>
    </location>
</feature>
<keyword evidence="9" id="KW-1185">Reference proteome</keyword>
<dbReference type="InterPro" id="IPR011011">
    <property type="entry name" value="Znf_FYVE_PHD"/>
</dbReference>
<dbReference type="SMART" id="SM00249">
    <property type="entry name" value="PHD"/>
    <property type="match status" value="1"/>
</dbReference>
<feature type="compositionally biased region" description="Pro residues" evidence="6">
    <location>
        <begin position="560"/>
        <end position="575"/>
    </location>
</feature>
<dbReference type="PROSITE" id="PS01359">
    <property type="entry name" value="ZF_PHD_1"/>
    <property type="match status" value="1"/>
</dbReference>
<keyword evidence="2" id="KW-0479">Metal-binding</keyword>
<dbReference type="PANTHER" id="PTHR46174">
    <property type="entry name" value="CXXC-TYPE ZINC FINGER PROTEIN 1"/>
    <property type="match status" value="1"/>
</dbReference>
<proteinExistence type="predicted"/>
<dbReference type="AlphaFoldDB" id="A0A182M9H3"/>
<dbReference type="InterPro" id="IPR019786">
    <property type="entry name" value="Zinc_finger_PHD-type_CS"/>
</dbReference>
<feature type="compositionally biased region" description="Polar residues" evidence="6">
    <location>
        <begin position="34"/>
        <end position="52"/>
    </location>
</feature>
<feature type="region of interest" description="Disordered" evidence="6">
    <location>
        <begin position="18"/>
        <end position="52"/>
    </location>
</feature>
<dbReference type="InterPro" id="IPR037869">
    <property type="entry name" value="Spp1/CFP1"/>
</dbReference>
<accession>A0A182M9H3</accession>
<dbReference type="GO" id="GO:0045893">
    <property type="term" value="P:positive regulation of DNA-templated transcription"/>
    <property type="evidence" value="ECO:0007669"/>
    <property type="project" value="TreeGrafter"/>
</dbReference>
<keyword evidence="3" id="KW-0863">Zinc-finger</keyword>
<dbReference type="Proteomes" id="UP000075883">
    <property type="component" value="Unassembled WGS sequence"/>
</dbReference>
<evidence type="ECO:0000256" key="3">
    <source>
        <dbReference type="ARBA" id="ARBA00022771"/>
    </source>
</evidence>
<feature type="region of interest" description="Disordered" evidence="6">
    <location>
        <begin position="619"/>
        <end position="643"/>
    </location>
</feature>
<organism evidence="8 9">
    <name type="scientific">Anopheles culicifacies</name>
    <dbReference type="NCBI Taxonomy" id="139723"/>
    <lineage>
        <taxon>Eukaryota</taxon>
        <taxon>Metazoa</taxon>
        <taxon>Ecdysozoa</taxon>
        <taxon>Arthropoda</taxon>
        <taxon>Hexapoda</taxon>
        <taxon>Insecta</taxon>
        <taxon>Pterygota</taxon>
        <taxon>Neoptera</taxon>
        <taxon>Endopterygota</taxon>
        <taxon>Diptera</taxon>
        <taxon>Nematocera</taxon>
        <taxon>Culicoidea</taxon>
        <taxon>Culicidae</taxon>
        <taxon>Anophelinae</taxon>
        <taxon>Anopheles</taxon>
        <taxon>culicifacies species complex</taxon>
    </lineage>
</organism>
<evidence type="ECO:0000256" key="2">
    <source>
        <dbReference type="ARBA" id="ARBA00022723"/>
    </source>
</evidence>
<dbReference type="VEuPathDB" id="VectorBase:ACUA012776"/>
<dbReference type="EMBL" id="AXCM01001371">
    <property type="status" value="NOT_ANNOTATED_CDS"/>
    <property type="molecule type" value="Genomic_DNA"/>
</dbReference>
<feature type="compositionally biased region" description="Polar residues" evidence="6">
    <location>
        <begin position="142"/>
        <end position="180"/>
    </location>
</feature>
<evidence type="ECO:0000313" key="9">
    <source>
        <dbReference type="Proteomes" id="UP000075883"/>
    </source>
</evidence>
<dbReference type="PANTHER" id="PTHR46174:SF1">
    <property type="entry name" value="CXXC-TYPE ZINC FINGER PROTEIN 1"/>
    <property type="match status" value="1"/>
</dbReference>
<feature type="region of interest" description="Disordered" evidence="6">
    <location>
        <begin position="752"/>
        <end position="835"/>
    </location>
</feature>
<reference evidence="9" key="1">
    <citation type="submission" date="2013-09" db="EMBL/GenBank/DDBJ databases">
        <title>The Genome Sequence of Anopheles culicifacies species A.</title>
        <authorList>
            <consortium name="The Broad Institute Genomics Platform"/>
            <person name="Neafsey D.E."/>
            <person name="Besansky N."/>
            <person name="Howell P."/>
            <person name="Walton C."/>
            <person name="Young S.K."/>
            <person name="Zeng Q."/>
            <person name="Gargeya S."/>
            <person name="Fitzgerald M."/>
            <person name="Haas B."/>
            <person name="Abouelleil A."/>
            <person name="Allen A.W."/>
            <person name="Alvarado L."/>
            <person name="Arachchi H.M."/>
            <person name="Berlin A.M."/>
            <person name="Chapman S.B."/>
            <person name="Gainer-Dewar J."/>
            <person name="Goldberg J."/>
            <person name="Griggs A."/>
            <person name="Gujja S."/>
            <person name="Hansen M."/>
            <person name="Howarth C."/>
            <person name="Imamovic A."/>
            <person name="Ireland A."/>
            <person name="Larimer J."/>
            <person name="McCowan C."/>
            <person name="Murphy C."/>
            <person name="Pearson M."/>
            <person name="Poon T.W."/>
            <person name="Priest M."/>
            <person name="Roberts A."/>
            <person name="Saif S."/>
            <person name="Shea T."/>
            <person name="Sisk P."/>
            <person name="Sykes S."/>
            <person name="Wortman J."/>
            <person name="Nusbaum C."/>
            <person name="Birren B."/>
        </authorList>
    </citation>
    <scope>NUCLEOTIDE SEQUENCE [LARGE SCALE GENOMIC DNA]</scope>
    <source>
        <strain evidence="9">A-37</strain>
    </source>
</reference>
<feature type="compositionally biased region" description="Low complexity" evidence="6">
    <location>
        <begin position="752"/>
        <end position="762"/>
    </location>
</feature>
<evidence type="ECO:0000256" key="6">
    <source>
        <dbReference type="SAM" id="MobiDB-lite"/>
    </source>
</evidence>
<keyword evidence="5" id="KW-0539">Nucleus</keyword>
<feature type="compositionally biased region" description="Polar residues" evidence="6">
    <location>
        <begin position="823"/>
        <end position="835"/>
    </location>
</feature>
<name>A0A182M9H3_9DIPT</name>
<protein>
    <recommendedName>
        <fullName evidence="7">Zinc finger PHD-type domain-containing protein</fullName>
    </recommendedName>
</protein>
<dbReference type="EnsemblMetazoa" id="ACUA012776-RA">
    <property type="protein sequence ID" value="ACUA012776-PA"/>
    <property type="gene ID" value="ACUA012776"/>
</dbReference>
<dbReference type="Gene3D" id="3.90.980.20">
    <property type="match status" value="1"/>
</dbReference>
<keyword evidence="4" id="KW-0862">Zinc</keyword>
<dbReference type="STRING" id="139723.A0A182M9H3"/>
<feature type="compositionally biased region" description="Low complexity" evidence="6">
    <location>
        <begin position="550"/>
        <end position="559"/>
    </location>
</feature>
<evidence type="ECO:0000313" key="8">
    <source>
        <dbReference type="EnsemblMetazoa" id="ACUA012776-PA"/>
    </source>
</evidence>
<reference evidence="8" key="2">
    <citation type="submission" date="2020-05" db="UniProtKB">
        <authorList>
            <consortium name="EnsemblMetazoa"/>
        </authorList>
    </citation>
    <scope>IDENTIFICATION</scope>
    <source>
        <strain evidence="8">A-37</strain>
    </source>
</reference>
<feature type="region of interest" description="Disordered" evidence="6">
    <location>
        <begin position="127"/>
        <end position="180"/>
    </location>
</feature>
<dbReference type="GO" id="GO:0048188">
    <property type="term" value="C:Set1C/COMPASS complex"/>
    <property type="evidence" value="ECO:0007669"/>
    <property type="project" value="InterPro"/>
</dbReference>
<evidence type="ECO:0000256" key="5">
    <source>
        <dbReference type="ARBA" id="ARBA00023242"/>
    </source>
</evidence>
<sequence length="890" mass="98738">MLRSPVEVRYDDAVVLIQTDTDEPARNNDGGNGTTEVPPNATRGSQGNVTGTPESRRFIIRDTHGIEGCGSITIVTPTNNLKISINTKHRIDRQQGFQATKRNLTNDLRNKLGELDELLKASCDAEDDGIDRHSSSSDKRTSAATVETQLNAASTTEGPQDTTTPSTSAKEPSEKNNGACSSEAELVEPLCLLDDVLVQITNDNELYLGTVIDIEPNGHCLARFEDSSCRRVAPADIRRSYSSQRQLRSMSRSLSLPCTEPVVSASLPPRLLRFPPEFFPVVDCCQLPYDLKALKWDAHHRINATGNYCYCGDDGDWAREMIQCRRCEQWFHGRCVRSLQFPILHGDTYYVFICSICNHGHEFVRRLVVSMGNLVHLVLYNLIMRNGCRFYGLRSAILPYIDDNLRTLQLSEKFVKLSSNERADLLLNALKGNKDRFCNGKDYALSAQMWTLRLLQPPPTEPIAIPIPAEETITESKLQQKLENSDQFRILPRAFHEKNYFTDGATRERMLGLAYANHPESVEDPRTQLSAMASATFTLQQSNTIERAVDAAAAATPSQAPSPVPLPPPPPPPPVASSGKRLVGASRRKRRGIRPTPIALPMLSSGLDSIIPPPADFNGANNPFYEEESSASSTGTGRMRPINRKNCAMKRRAFDNNQRLSMKRRKLEYSGSSSSERRVVSRTHAVRKRALSVVVEESSNTLTCYNVKRYNIEQNRNVRTAHPWRSSTTCSSSSCIGEQVDATVVAADRAAVAAADSNSSSVKTKPFASGRRSSGRLLKLPARNYSDTRRRKKRRRDSASEEQWNSGGGELHCHCMGPGSGRNAENTETNELTGDRTSTITALLSSSSTSRKAFWYTPDASTDLGEYVVIGKRTHPNGQKDYLVEPIDRR</sequence>
<dbReference type="Gene3D" id="2.30.30.140">
    <property type="match status" value="1"/>
</dbReference>
<feature type="compositionally biased region" description="Basic and acidic residues" evidence="6">
    <location>
        <begin position="130"/>
        <end position="141"/>
    </location>
</feature>
<dbReference type="SUPFAM" id="SSF57903">
    <property type="entry name" value="FYVE/PHD zinc finger"/>
    <property type="match status" value="1"/>
</dbReference>
<comment type="subcellular location">
    <subcellularLocation>
        <location evidence="1">Nucleus</location>
    </subcellularLocation>
</comment>